<keyword evidence="1" id="KW-0472">Membrane</keyword>
<dbReference type="EMBL" id="JBHSAS010000011">
    <property type="protein sequence ID" value="MFC4029007.1"/>
    <property type="molecule type" value="Genomic_DNA"/>
</dbReference>
<feature type="transmembrane region" description="Helical" evidence="1">
    <location>
        <begin position="46"/>
        <end position="67"/>
    </location>
</feature>
<keyword evidence="3" id="KW-1185">Reference proteome</keyword>
<feature type="transmembrane region" description="Helical" evidence="1">
    <location>
        <begin position="21"/>
        <end position="40"/>
    </location>
</feature>
<comment type="caution">
    <text evidence="2">The sequence shown here is derived from an EMBL/GenBank/DDBJ whole genome shotgun (WGS) entry which is preliminary data.</text>
</comment>
<keyword evidence="1" id="KW-1133">Transmembrane helix</keyword>
<feature type="transmembrane region" description="Helical" evidence="1">
    <location>
        <begin position="118"/>
        <end position="139"/>
    </location>
</feature>
<organism evidence="2 3">
    <name type="scientific">Zunongwangia endophytica</name>
    <dbReference type="NCBI Taxonomy" id="1808945"/>
    <lineage>
        <taxon>Bacteria</taxon>
        <taxon>Pseudomonadati</taxon>
        <taxon>Bacteroidota</taxon>
        <taxon>Flavobacteriia</taxon>
        <taxon>Flavobacteriales</taxon>
        <taxon>Flavobacteriaceae</taxon>
        <taxon>Zunongwangia</taxon>
    </lineage>
</organism>
<dbReference type="Proteomes" id="UP001595793">
    <property type="component" value="Unassembled WGS sequence"/>
</dbReference>
<accession>A0ABV8HDF5</accession>
<gene>
    <name evidence="2" type="ORF">ACFOS1_16410</name>
</gene>
<name>A0ABV8HDF5_9FLAO</name>
<keyword evidence="1" id="KW-0812">Transmembrane</keyword>
<proteinExistence type="predicted"/>
<dbReference type="RefSeq" id="WP_290233142.1">
    <property type="nucleotide sequence ID" value="NZ_JAUFPZ010000002.1"/>
</dbReference>
<evidence type="ECO:0000313" key="2">
    <source>
        <dbReference type="EMBL" id="MFC4029007.1"/>
    </source>
</evidence>
<evidence type="ECO:0000313" key="3">
    <source>
        <dbReference type="Proteomes" id="UP001595793"/>
    </source>
</evidence>
<protein>
    <submittedName>
        <fullName evidence="2">Uncharacterized protein</fullName>
    </submittedName>
</protein>
<sequence>MKKSSKTPEEKFNKLLKGSESAKISALILITISAKLIYQMREHIEYLIPMAIGVILLIGYTINNLWLKNYKIDEKNIQFQLKRYKLYLAKREKYEVSIMFIWILTVVPSQLYGKDINLFVLLIFMALTFIFIVIVNFLFKKTKIEVKKLESEINQLKNSAITPIGN</sequence>
<evidence type="ECO:0000256" key="1">
    <source>
        <dbReference type="SAM" id="Phobius"/>
    </source>
</evidence>
<feature type="transmembrane region" description="Helical" evidence="1">
    <location>
        <begin position="94"/>
        <end position="112"/>
    </location>
</feature>
<reference evidence="3" key="1">
    <citation type="journal article" date="2019" name="Int. J. Syst. Evol. Microbiol.">
        <title>The Global Catalogue of Microorganisms (GCM) 10K type strain sequencing project: providing services to taxonomists for standard genome sequencing and annotation.</title>
        <authorList>
            <consortium name="The Broad Institute Genomics Platform"/>
            <consortium name="The Broad Institute Genome Sequencing Center for Infectious Disease"/>
            <person name="Wu L."/>
            <person name="Ma J."/>
        </authorList>
    </citation>
    <scope>NUCLEOTIDE SEQUENCE [LARGE SCALE GENOMIC DNA]</scope>
    <source>
        <strain evidence="3">CECT 9128</strain>
    </source>
</reference>